<dbReference type="PANTHER" id="PTHR28154">
    <property type="entry name" value="CELL WALL SYNTHESIS PROTEIN KNH1-RELATED"/>
    <property type="match status" value="1"/>
</dbReference>
<dbReference type="HOGENOM" id="CLU_078855_2_1_1"/>
<dbReference type="Pfam" id="PF10342">
    <property type="entry name" value="Kre9_KNH"/>
    <property type="match status" value="1"/>
</dbReference>
<accession>A0A067T4M0</accession>
<evidence type="ECO:0000256" key="1">
    <source>
        <dbReference type="ARBA" id="ARBA00022729"/>
    </source>
</evidence>
<dbReference type="PANTHER" id="PTHR28154:SF1">
    <property type="entry name" value="CELL WALL SYNTHESIS PROTEIN KNH1-RELATED"/>
    <property type="match status" value="1"/>
</dbReference>
<proteinExistence type="predicted"/>
<reference evidence="6" key="1">
    <citation type="journal article" date="2014" name="Proc. Natl. Acad. Sci. U.S.A.">
        <title>Extensive sampling of basidiomycete genomes demonstrates inadequacy of the white-rot/brown-rot paradigm for wood decay fungi.</title>
        <authorList>
            <person name="Riley R."/>
            <person name="Salamov A.A."/>
            <person name="Brown D.W."/>
            <person name="Nagy L.G."/>
            <person name="Floudas D."/>
            <person name="Held B.W."/>
            <person name="Levasseur A."/>
            <person name="Lombard V."/>
            <person name="Morin E."/>
            <person name="Otillar R."/>
            <person name="Lindquist E.A."/>
            <person name="Sun H."/>
            <person name="LaButti K.M."/>
            <person name="Schmutz J."/>
            <person name="Jabbour D."/>
            <person name="Luo H."/>
            <person name="Baker S.E."/>
            <person name="Pisabarro A.G."/>
            <person name="Walton J.D."/>
            <person name="Blanchette R.A."/>
            <person name="Henrissat B."/>
            <person name="Martin F."/>
            <person name="Cullen D."/>
            <person name="Hibbett D.S."/>
            <person name="Grigoriev I.V."/>
        </authorList>
    </citation>
    <scope>NUCLEOTIDE SEQUENCE [LARGE SCALE GENOMIC DNA]</scope>
    <source>
        <strain evidence="6">CBS 339.88</strain>
    </source>
</reference>
<feature type="compositionally biased region" description="Low complexity" evidence="2">
    <location>
        <begin position="155"/>
        <end position="188"/>
    </location>
</feature>
<evidence type="ECO:0000259" key="4">
    <source>
        <dbReference type="Pfam" id="PF10342"/>
    </source>
</evidence>
<dbReference type="GO" id="GO:0042546">
    <property type="term" value="P:cell wall biogenesis"/>
    <property type="evidence" value="ECO:0007669"/>
    <property type="project" value="InterPro"/>
</dbReference>
<protein>
    <recommendedName>
        <fullName evidence="4">Yeast cell wall synthesis Kre9/Knh1-like N-terminal domain-containing protein</fullName>
    </recommendedName>
</protein>
<feature type="chain" id="PRO_5001648885" description="Yeast cell wall synthesis Kre9/Knh1-like N-terminal domain-containing protein" evidence="3">
    <location>
        <begin position="18"/>
        <end position="216"/>
    </location>
</feature>
<dbReference type="AlphaFoldDB" id="A0A067T4M0"/>
<evidence type="ECO:0000313" key="6">
    <source>
        <dbReference type="Proteomes" id="UP000027222"/>
    </source>
</evidence>
<evidence type="ECO:0000256" key="2">
    <source>
        <dbReference type="SAM" id="MobiDB-lite"/>
    </source>
</evidence>
<sequence length="216" mass="21626">MFSQALVVFAFASAAMATVFVTAPVASTSYAAGQKSTIQWQDSGAAPSLADFGPAKISIYAGNAQQQTLLQTLDANTDVSKVSSLDFTPDPTIGPNSSEYFIRFESLSLKDSAQPQFPALAFSAKFTLTGMTGVFSAAVLSQISGQSTAPLASQSAPAGVSTPAPASTTSSPSSATSKKASSTGPTPSATKASGAMGVRAGWAGVVLGAVVGITVL</sequence>
<feature type="region of interest" description="Disordered" evidence="2">
    <location>
        <begin position="151"/>
        <end position="194"/>
    </location>
</feature>
<dbReference type="Proteomes" id="UP000027222">
    <property type="component" value="Unassembled WGS sequence"/>
</dbReference>
<dbReference type="GO" id="GO:0006078">
    <property type="term" value="P:(1-&gt;6)-beta-D-glucan biosynthetic process"/>
    <property type="evidence" value="ECO:0007669"/>
    <property type="project" value="InterPro"/>
</dbReference>
<organism evidence="5 6">
    <name type="scientific">Galerina marginata (strain CBS 339.88)</name>
    <dbReference type="NCBI Taxonomy" id="685588"/>
    <lineage>
        <taxon>Eukaryota</taxon>
        <taxon>Fungi</taxon>
        <taxon>Dikarya</taxon>
        <taxon>Basidiomycota</taxon>
        <taxon>Agaricomycotina</taxon>
        <taxon>Agaricomycetes</taxon>
        <taxon>Agaricomycetidae</taxon>
        <taxon>Agaricales</taxon>
        <taxon>Agaricineae</taxon>
        <taxon>Strophariaceae</taxon>
        <taxon>Galerina</taxon>
    </lineage>
</organism>
<evidence type="ECO:0000256" key="3">
    <source>
        <dbReference type="SAM" id="SignalP"/>
    </source>
</evidence>
<dbReference type="InterPro" id="IPR018466">
    <property type="entry name" value="Kre9/Knh1-like_N"/>
</dbReference>
<keyword evidence="1 3" id="KW-0732">Signal</keyword>
<feature type="signal peptide" evidence="3">
    <location>
        <begin position="1"/>
        <end position="17"/>
    </location>
</feature>
<feature type="domain" description="Yeast cell wall synthesis Kre9/Knh1-like N-terminal" evidence="4">
    <location>
        <begin position="24"/>
        <end position="114"/>
    </location>
</feature>
<dbReference type="OrthoDB" id="2432613at2759"/>
<gene>
    <name evidence="5" type="ORF">GALMADRAFT_267450</name>
</gene>
<name>A0A067T4M0_GALM3</name>
<evidence type="ECO:0000313" key="5">
    <source>
        <dbReference type="EMBL" id="KDR77297.1"/>
    </source>
</evidence>
<dbReference type="STRING" id="685588.A0A067T4M0"/>
<dbReference type="InterPro" id="IPR045328">
    <property type="entry name" value="Kre9/Knh1"/>
</dbReference>
<keyword evidence="6" id="KW-1185">Reference proteome</keyword>
<dbReference type="EMBL" id="KL142377">
    <property type="protein sequence ID" value="KDR77297.1"/>
    <property type="molecule type" value="Genomic_DNA"/>
</dbReference>